<keyword evidence="2" id="KW-1185">Reference proteome</keyword>
<dbReference type="Proteomes" id="UP001221757">
    <property type="component" value="Unassembled WGS sequence"/>
</dbReference>
<name>A0AAD7DSQ9_MYCRO</name>
<proteinExistence type="predicted"/>
<dbReference type="EMBL" id="JARKIE010000031">
    <property type="protein sequence ID" value="KAJ7697203.1"/>
    <property type="molecule type" value="Genomic_DNA"/>
</dbReference>
<comment type="caution">
    <text evidence="1">The sequence shown here is derived from an EMBL/GenBank/DDBJ whole genome shotgun (WGS) entry which is preliminary data.</text>
</comment>
<accession>A0AAD7DSQ9</accession>
<reference evidence="1" key="1">
    <citation type="submission" date="2023-03" db="EMBL/GenBank/DDBJ databases">
        <title>Massive genome expansion in bonnet fungi (Mycena s.s.) driven by repeated elements and novel gene families across ecological guilds.</title>
        <authorList>
            <consortium name="Lawrence Berkeley National Laboratory"/>
            <person name="Harder C.B."/>
            <person name="Miyauchi S."/>
            <person name="Viragh M."/>
            <person name="Kuo A."/>
            <person name="Thoen E."/>
            <person name="Andreopoulos B."/>
            <person name="Lu D."/>
            <person name="Skrede I."/>
            <person name="Drula E."/>
            <person name="Henrissat B."/>
            <person name="Morin E."/>
            <person name="Kohler A."/>
            <person name="Barry K."/>
            <person name="LaButti K."/>
            <person name="Morin E."/>
            <person name="Salamov A."/>
            <person name="Lipzen A."/>
            <person name="Mereny Z."/>
            <person name="Hegedus B."/>
            <person name="Baldrian P."/>
            <person name="Stursova M."/>
            <person name="Weitz H."/>
            <person name="Taylor A."/>
            <person name="Grigoriev I.V."/>
            <person name="Nagy L.G."/>
            <person name="Martin F."/>
            <person name="Kauserud H."/>
        </authorList>
    </citation>
    <scope>NUCLEOTIDE SEQUENCE</scope>
    <source>
        <strain evidence="1">CBHHK067</strain>
    </source>
</reference>
<evidence type="ECO:0000313" key="1">
    <source>
        <dbReference type="EMBL" id="KAJ7697203.1"/>
    </source>
</evidence>
<dbReference type="AlphaFoldDB" id="A0AAD7DSQ9"/>
<sequence>MEGDQSPFSVQELLDHSIGCLHDSTSDLRACALVSRSCCAAVERRWSSLREILHASHHLTRHIRRLSLAQYAVAPETFLEICNFPFTHLEAVAIDVLGSLSLPQGKAIRQLFSFPTLNCVLLSCDGAECSDYMHIWGLCLPNIRSLELTGDISSSGTSFPPPISHHPSSSIHLESLRIRDLDNIGAVRWAKIAPALPNIEVLEFACLSG</sequence>
<gene>
    <name evidence="1" type="ORF">B0H17DRAFT_1265722</name>
</gene>
<evidence type="ECO:0000313" key="2">
    <source>
        <dbReference type="Proteomes" id="UP001221757"/>
    </source>
</evidence>
<organism evidence="1 2">
    <name type="scientific">Mycena rosella</name>
    <name type="common">Pink bonnet</name>
    <name type="synonym">Agaricus rosellus</name>
    <dbReference type="NCBI Taxonomy" id="1033263"/>
    <lineage>
        <taxon>Eukaryota</taxon>
        <taxon>Fungi</taxon>
        <taxon>Dikarya</taxon>
        <taxon>Basidiomycota</taxon>
        <taxon>Agaricomycotina</taxon>
        <taxon>Agaricomycetes</taxon>
        <taxon>Agaricomycetidae</taxon>
        <taxon>Agaricales</taxon>
        <taxon>Marasmiineae</taxon>
        <taxon>Mycenaceae</taxon>
        <taxon>Mycena</taxon>
    </lineage>
</organism>
<protein>
    <submittedName>
        <fullName evidence="1">Uncharacterized protein</fullName>
    </submittedName>
</protein>